<accession>A0A382WKD8</accession>
<gene>
    <name evidence="1" type="ORF">METZ01_LOCUS411983</name>
</gene>
<organism evidence="1">
    <name type="scientific">marine metagenome</name>
    <dbReference type="NCBI Taxonomy" id="408172"/>
    <lineage>
        <taxon>unclassified sequences</taxon>
        <taxon>metagenomes</taxon>
        <taxon>ecological metagenomes</taxon>
    </lineage>
</organism>
<evidence type="ECO:0000313" key="1">
    <source>
        <dbReference type="EMBL" id="SVD59129.1"/>
    </source>
</evidence>
<protein>
    <submittedName>
        <fullName evidence="1">Uncharacterized protein</fullName>
    </submittedName>
</protein>
<sequence>MNHDLVYMIKLQANMFNGAHVLLDESPN</sequence>
<reference evidence="1" key="1">
    <citation type="submission" date="2018-05" db="EMBL/GenBank/DDBJ databases">
        <authorList>
            <person name="Lanie J.A."/>
            <person name="Ng W.-L."/>
            <person name="Kazmierczak K.M."/>
            <person name="Andrzejewski T.M."/>
            <person name="Davidsen T.M."/>
            <person name="Wayne K.J."/>
            <person name="Tettelin H."/>
            <person name="Glass J.I."/>
            <person name="Rusch D."/>
            <person name="Podicherti R."/>
            <person name="Tsui H.-C.T."/>
            <person name="Winkler M.E."/>
        </authorList>
    </citation>
    <scope>NUCLEOTIDE SEQUENCE</scope>
</reference>
<proteinExistence type="predicted"/>
<name>A0A382WKD8_9ZZZZ</name>
<dbReference type="AlphaFoldDB" id="A0A382WKD8"/>
<dbReference type="EMBL" id="UINC01160465">
    <property type="protein sequence ID" value="SVD59129.1"/>
    <property type="molecule type" value="Genomic_DNA"/>
</dbReference>